<proteinExistence type="predicted"/>
<dbReference type="GO" id="GO:0005975">
    <property type="term" value="P:carbohydrate metabolic process"/>
    <property type="evidence" value="ECO:0007669"/>
    <property type="project" value="InterPro"/>
</dbReference>
<evidence type="ECO:0000313" key="2">
    <source>
        <dbReference type="EMBL" id="KAA5539090.1"/>
    </source>
</evidence>
<organism evidence="2 3">
    <name type="scientific">Roseiconus nitratireducens</name>
    <dbReference type="NCBI Taxonomy" id="2605748"/>
    <lineage>
        <taxon>Bacteria</taxon>
        <taxon>Pseudomonadati</taxon>
        <taxon>Planctomycetota</taxon>
        <taxon>Planctomycetia</taxon>
        <taxon>Pirellulales</taxon>
        <taxon>Pirellulaceae</taxon>
        <taxon>Roseiconus</taxon>
    </lineage>
</organism>
<gene>
    <name evidence="2" type="ORF">FYK55_25485</name>
</gene>
<reference evidence="2 3" key="1">
    <citation type="submission" date="2019-08" db="EMBL/GenBank/DDBJ databases">
        <authorList>
            <person name="Dhanesh K."/>
            <person name="Kumar G."/>
            <person name="Sasikala C."/>
            <person name="Venkata Ramana C."/>
        </authorList>
    </citation>
    <scope>NUCLEOTIDE SEQUENCE [LARGE SCALE GENOMIC DNA]</scope>
    <source>
        <strain evidence="2 3">JC645</strain>
    </source>
</reference>
<sequence>MIETDSKLEWIAPDSKASTDILEFVQSGIELDSPPKQVEDNPFWSKVNGLETELWLDSGDLDSIDPLWCSNFSALTTNNSLLNKEVQKDTYTDYVPQADKVLPSLGDEVRVRELAFVLNVRHALRLVQRFRCRVSVELHTDVAFDTEASLAYARRCHAICPEFFVVKIPFTPEGLIAIRKLRAEGIEVNCTLGFSARENYVATALANPSYVNVFLGRLNSYVSDNELGAGDLVGERATIASQHEVNTFTRGLPMTKTRQIAASLRDASQLPQLAGVDVITMPPKIAEQAQEVLDQPWQSRLNDLYATPLDPKIDPESVRLEKLWDVTKQERNYVQKMILNPPGSAEELVSSAYEHEVGDLFPAFSEAERDQIASDGKVPNHDRWAARIQSGDLAIDSLMTHAGLASFAASQKELDDRIRTLLGHA</sequence>
<dbReference type="AlphaFoldDB" id="A0A5M6CXF6"/>
<dbReference type="Gene3D" id="3.20.20.70">
    <property type="entry name" value="Aldolase class I"/>
    <property type="match status" value="1"/>
</dbReference>
<name>A0A5M6CXF6_9BACT</name>
<dbReference type="Proteomes" id="UP000324479">
    <property type="component" value="Unassembled WGS sequence"/>
</dbReference>
<dbReference type="PANTHER" id="PTHR10683">
    <property type="entry name" value="TRANSALDOLASE"/>
    <property type="match status" value="1"/>
</dbReference>
<comment type="caution">
    <text evidence="2">The sequence shown here is derived from an EMBL/GenBank/DDBJ whole genome shotgun (WGS) entry which is preliminary data.</text>
</comment>
<keyword evidence="1" id="KW-0704">Schiff base</keyword>
<dbReference type="RefSeq" id="WP_150079464.1">
    <property type="nucleotide sequence ID" value="NZ_VWOX01000022.1"/>
</dbReference>
<dbReference type="InterPro" id="IPR013785">
    <property type="entry name" value="Aldolase_TIM"/>
</dbReference>
<dbReference type="InterPro" id="IPR001585">
    <property type="entry name" value="TAL/FSA"/>
</dbReference>
<dbReference type="EMBL" id="VWOX01000022">
    <property type="protein sequence ID" value="KAA5539090.1"/>
    <property type="molecule type" value="Genomic_DNA"/>
</dbReference>
<accession>A0A5M6CXF6</accession>
<dbReference type="SUPFAM" id="SSF51569">
    <property type="entry name" value="Aldolase"/>
    <property type="match status" value="1"/>
</dbReference>
<keyword evidence="3" id="KW-1185">Reference proteome</keyword>
<evidence type="ECO:0000256" key="1">
    <source>
        <dbReference type="ARBA" id="ARBA00023270"/>
    </source>
</evidence>
<protein>
    <submittedName>
        <fullName evidence="2">Transaldolase</fullName>
    </submittedName>
</protein>
<evidence type="ECO:0000313" key="3">
    <source>
        <dbReference type="Proteomes" id="UP000324479"/>
    </source>
</evidence>
<dbReference type="Pfam" id="PF00923">
    <property type="entry name" value="TAL_FSA"/>
    <property type="match status" value="1"/>
</dbReference>